<dbReference type="GeneID" id="5004101"/>
<name>A4S404_OSTLU</name>
<proteinExistence type="predicted"/>
<protein>
    <submittedName>
        <fullName evidence="1">Uncharacterized protein</fullName>
    </submittedName>
</protein>
<dbReference type="Proteomes" id="UP000001568">
    <property type="component" value="Chromosome 10"/>
</dbReference>
<dbReference type="KEGG" id="olu:OSTLU_26235"/>
<dbReference type="Gramene" id="ABO98477">
    <property type="protein sequence ID" value="ABO98477"/>
    <property type="gene ID" value="OSTLU_26235"/>
</dbReference>
<organism evidence="1 2">
    <name type="scientific">Ostreococcus lucimarinus (strain CCE9901)</name>
    <dbReference type="NCBI Taxonomy" id="436017"/>
    <lineage>
        <taxon>Eukaryota</taxon>
        <taxon>Viridiplantae</taxon>
        <taxon>Chlorophyta</taxon>
        <taxon>Mamiellophyceae</taxon>
        <taxon>Mamiellales</taxon>
        <taxon>Bathycoccaceae</taxon>
        <taxon>Ostreococcus</taxon>
    </lineage>
</organism>
<dbReference type="EMBL" id="CP000590">
    <property type="protein sequence ID" value="ABO98477.1"/>
    <property type="molecule type" value="Genomic_DNA"/>
</dbReference>
<gene>
    <name evidence="1" type="ORF">OSTLU_26235</name>
</gene>
<dbReference type="HOGENOM" id="CLU_3127594_0_0_1"/>
<keyword evidence="2" id="KW-1185">Reference proteome</keyword>
<dbReference type="AlphaFoldDB" id="A4S404"/>
<reference evidence="1 2" key="1">
    <citation type="journal article" date="2007" name="Proc. Natl. Acad. Sci. U.S.A.">
        <title>The tiny eukaryote Ostreococcus provides genomic insights into the paradox of plankton speciation.</title>
        <authorList>
            <person name="Palenik B."/>
            <person name="Grimwood J."/>
            <person name="Aerts A."/>
            <person name="Rouze P."/>
            <person name="Salamov A."/>
            <person name="Putnam N."/>
            <person name="Dupont C."/>
            <person name="Jorgensen R."/>
            <person name="Derelle E."/>
            <person name="Rombauts S."/>
            <person name="Zhou K."/>
            <person name="Otillar R."/>
            <person name="Merchant S.S."/>
            <person name="Podell S."/>
            <person name="Gaasterland T."/>
            <person name="Napoli C."/>
            <person name="Gendler K."/>
            <person name="Manuell A."/>
            <person name="Tai V."/>
            <person name="Vallon O."/>
            <person name="Piganeau G."/>
            <person name="Jancek S."/>
            <person name="Heijde M."/>
            <person name="Jabbari K."/>
            <person name="Bowler C."/>
            <person name="Lohr M."/>
            <person name="Robbens S."/>
            <person name="Werner G."/>
            <person name="Dubchak I."/>
            <person name="Pazour G.J."/>
            <person name="Ren Q."/>
            <person name="Paulsen I."/>
            <person name="Delwiche C."/>
            <person name="Schmutz J."/>
            <person name="Rokhsar D."/>
            <person name="Van de Peer Y."/>
            <person name="Moreau H."/>
            <person name="Grigoriev I.V."/>
        </authorList>
    </citation>
    <scope>NUCLEOTIDE SEQUENCE [LARGE SCALE GENOMIC DNA]</scope>
    <source>
        <strain evidence="1 2">CCE9901</strain>
    </source>
</reference>
<evidence type="ECO:0000313" key="2">
    <source>
        <dbReference type="Proteomes" id="UP000001568"/>
    </source>
</evidence>
<accession>A4S404</accession>
<dbReference type="RefSeq" id="XP_001420184.1">
    <property type="nucleotide sequence ID" value="XM_001420147.1"/>
</dbReference>
<evidence type="ECO:0000313" key="1">
    <source>
        <dbReference type="EMBL" id="ABO98477.1"/>
    </source>
</evidence>
<sequence>MSLSSPRVRRSADLSRQRRPLNRRFERRVAVEFRVPSLDERFVRAAPGLT</sequence>